<gene>
    <name evidence="3" type="ORF">EV148_103275</name>
</gene>
<feature type="region of interest" description="Disordered" evidence="2">
    <location>
        <begin position="179"/>
        <end position="202"/>
    </location>
</feature>
<keyword evidence="1" id="KW-0175">Coiled coil</keyword>
<reference evidence="3 4" key="1">
    <citation type="journal article" date="2015" name="Stand. Genomic Sci.">
        <title>Genomic Encyclopedia of Bacterial and Archaeal Type Strains, Phase III: the genomes of soil and plant-associated and newly described type strains.</title>
        <authorList>
            <person name="Whitman W.B."/>
            <person name="Woyke T."/>
            <person name="Klenk H.P."/>
            <person name="Zhou Y."/>
            <person name="Lilburn T.G."/>
            <person name="Beck B.J."/>
            <person name="De Vos P."/>
            <person name="Vandamme P."/>
            <person name="Eisen J.A."/>
            <person name="Garrity G."/>
            <person name="Hugenholtz P."/>
            <person name="Kyrpides N.C."/>
        </authorList>
    </citation>
    <scope>NUCLEOTIDE SEQUENCE [LARGE SCALE GENOMIC DNA]</scope>
    <source>
        <strain evidence="3 4">A3</strain>
    </source>
</reference>
<dbReference type="OrthoDB" id="1931120at2"/>
<dbReference type="Proteomes" id="UP000294862">
    <property type="component" value="Unassembled WGS sequence"/>
</dbReference>
<protein>
    <submittedName>
        <fullName evidence="3">Uncharacterized protein</fullName>
    </submittedName>
</protein>
<keyword evidence="4" id="KW-1185">Reference proteome</keyword>
<evidence type="ECO:0000313" key="4">
    <source>
        <dbReference type="Proteomes" id="UP000294862"/>
    </source>
</evidence>
<dbReference type="RefSeq" id="WP_158287389.1">
    <property type="nucleotide sequence ID" value="NZ_SLWQ01000003.1"/>
</dbReference>
<name>A0A4R2IF98_9GAMM</name>
<evidence type="ECO:0000256" key="2">
    <source>
        <dbReference type="SAM" id="MobiDB-lite"/>
    </source>
</evidence>
<comment type="caution">
    <text evidence="3">The sequence shown here is derived from an EMBL/GenBank/DDBJ whole genome shotgun (WGS) entry which is preliminary data.</text>
</comment>
<sequence length="202" mass="21515">MEWLGWLVAVLAAGVAAWLMRALRAERGRSHELLYEKIDLENELDAARNGPSESAAQAAAHDALVAVANRLDAPLGSARAHLEDLDAQIADYRERVRQFDAAVQYCLQPVEMIFGADKATLDQLMSHVEGARRKLFEARAALQKSPLHLAKGPLDGGLGEIDVLADYARALRIAPADAAPAAPPVPPAATAIAADEPTLASS</sequence>
<evidence type="ECO:0000313" key="3">
    <source>
        <dbReference type="EMBL" id="TCO41355.1"/>
    </source>
</evidence>
<feature type="compositionally biased region" description="Low complexity" evidence="2">
    <location>
        <begin position="188"/>
        <end position="202"/>
    </location>
</feature>
<dbReference type="AlphaFoldDB" id="A0A4R2IF98"/>
<evidence type="ECO:0000256" key="1">
    <source>
        <dbReference type="SAM" id="Coils"/>
    </source>
</evidence>
<proteinExistence type="predicted"/>
<organism evidence="3 4">
    <name type="scientific">Dokdonella fugitiva</name>
    <dbReference type="NCBI Taxonomy" id="328517"/>
    <lineage>
        <taxon>Bacteria</taxon>
        <taxon>Pseudomonadati</taxon>
        <taxon>Pseudomonadota</taxon>
        <taxon>Gammaproteobacteria</taxon>
        <taxon>Lysobacterales</taxon>
        <taxon>Rhodanobacteraceae</taxon>
        <taxon>Dokdonella</taxon>
    </lineage>
</organism>
<accession>A0A4R2IF98</accession>
<dbReference type="EMBL" id="SLWQ01000003">
    <property type="protein sequence ID" value="TCO41355.1"/>
    <property type="molecule type" value="Genomic_DNA"/>
</dbReference>
<feature type="coiled-coil region" evidence="1">
    <location>
        <begin position="75"/>
        <end position="102"/>
    </location>
</feature>